<keyword evidence="1" id="KW-0723">Serine/threonine-protein kinase</keyword>
<protein>
    <submittedName>
        <fullName evidence="7">Ribosomal protein S6 kinase-related protein-like</fullName>
    </submittedName>
</protein>
<proteinExistence type="predicted"/>
<dbReference type="Gene3D" id="1.10.510.10">
    <property type="entry name" value="Transferase(Phosphotransferase) domain 1"/>
    <property type="match status" value="1"/>
</dbReference>
<keyword evidence="5" id="KW-0067">ATP-binding</keyword>
<keyword evidence="8" id="KW-1185">Reference proteome</keyword>
<evidence type="ECO:0000313" key="8">
    <source>
        <dbReference type="Proteomes" id="UP001369086"/>
    </source>
</evidence>
<keyword evidence="2" id="KW-0808">Transferase</keyword>
<dbReference type="EMBL" id="JAHFZB010000027">
    <property type="protein sequence ID" value="KAK6473277.1"/>
    <property type="molecule type" value="Genomic_DNA"/>
</dbReference>
<evidence type="ECO:0000313" key="7">
    <source>
        <dbReference type="EMBL" id="KAK6473277.1"/>
    </source>
</evidence>
<keyword evidence="3" id="KW-0547">Nucleotide-binding</keyword>
<dbReference type="PANTHER" id="PTHR24355:SF1">
    <property type="entry name" value="RIBOSOMAL PROTEIN S6 KINASE-RELATED PROTEIN"/>
    <property type="match status" value="1"/>
</dbReference>
<keyword evidence="4" id="KW-0418">Kinase</keyword>
<name>A0ABR0YKX2_HUSHU</name>
<dbReference type="Proteomes" id="UP001369086">
    <property type="component" value="Unassembled WGS sequence"/>
</dbReference>
<gene>
    <name evidence="7" type="ORF">HHUSO_G26652</name>
</gene>
<dbReference type="PROSITE" id="PS50011">
    <property type="entry name" value="PROTEIN_KINASE_DOM"/>
    <property type="match status" value="1"/>
</dbReference>
<evidence type="ECO:0000256" key="3">
    <source>
        <dbReference type="ARBA" id="ARBA00022741"/>
    </source>
</evidence>
<dbReference type="SUPFAM" id="SSF56112">
    <property type="entry name" value="Protein kinase-like (PK-like)"/>
    <property type="match status" value="1"/>
</dbReference>
<dbReference type="InterPro" id="IPR000719">
    <property type="entry name" value="Prot_kinase_dom"/>
</dbReference>
<reference evidence="7 8" key="1">
    <citation type="submission" date="2021-05" db="EMBL/GenBank/DDBJ databases">
        <authorList>
            <person name="Zahm M."/>
            <person name="Klopp C."/>
            <person name="Cabau C."/>
            <person name="Kuhl H."/>
            <person name="Suciu R."/>
            <person name="Ciorpac M."/>
            <person name="Holostenco D."/>
            <person name="Gessner J."/>
            <person name="Wuertz S."/>
            <person name="Hohne C."/>
            <person name="Stock M."/>
            <person name="Gislard M."/>
            <person name="Lluch J."/>
            <person name="Milhes M."/>
            <person name="Lampietro C."/>
            <person name="Lopez Roques C."/>
            <person name="Donnadieu C."/>
            <person name="Du K."/>
            <person name="Schartl M."/>
            <person name="Guiguen Y."/>
        </authorList>
    </citation>
    <scope>NUCLEOTIDE SEQUENCE [LARGE SCALE GENOMIC DNA]</scope>
    <source>
        <strain evidence="7">Hh-F2</strain>
        <tissue evidence="7">Blood</tissue>
    </source>
</reference>
<dbReference type="InterPro" id="IPR011009">
    <property type="entry name" value="Kinase-like_dom_sf"/>
</dbReference>
<evidence type="ECO:0000256" key="1">
    <source>
        <dbReference type="ARBA" id="ARBA00022527"/>
    </source>
</evidence>
<evidence type="ECO:0000256" key="4">
    <source>
        <dbReference type="ARBA" id="ARBA00022777"/>
    </source>
</evidence>
<feature type="domain" description="Protein kinase" evidence="6">
    <location>
        <begin position="105"/>
        <end position="360"/>
    </location>
</feature>
<sequence length="410" mass="46185">MGAGVSHSNNTEKGLLADNPCGSGWRGLLSSVGISLPTGLCQFGPFRFTRRKIKDKPEQGPELLPLPPPLPPSPGKDVLEWPLSGFIFLFLPEFPHRSFPGKERFQILDCIAKGSYGPILKVKDRQKEKTCAVLLKSEILRQGVLEQSKEEVIIQRLVQHPFLHDLQDCWQTLRHLFIMCEYCSTGDLHTYWSMIGQFGEDAVQVFAAELGSAVGFLHDFGIIHRDIKSVLLSGHLRLADFSRASHPGWLHSSVLDWHREEDKVGGTDHYISPEVLSGGPYNHAADWWSLGILLFSLAAGKFPVSAEPDHSSMLRMVRRSEYDMPSTFSPQLSLLLSELLCKNPVRRLHHLDRFKKQLFFRGTTFDTHLLQKNPMGLILEMKKQRGPGLGQGQDPFQNFDCDLTEALNLK</sequence>
<accession>A0ABR0YKX2</accession>
<evidence type="ECO:0000259" key="6">
    <source>
        <dbReference type="PROSITE" id="PS50011"/>
    </source>
</evidence>
<dbReference type="PANTHER" id="PTHR24355">
    <property type="entry name" value="G PROTEIN-COUPLED RECEPTOR KINASE/RIBOSOMAL PROTEIN S6 KINASE"/>
    <property type="match status" value="1"/>
</dbReference>
<evidence type="ECO:0000256" key="2">
    <source>
        <dbReference type="ARBA" id="ARBA00022679"/>
    </source>
</evidence>
<dbReference type="Pfam" id="PF00069">
    <property type="entry name" value="Pkinase"/>
    <property type="match status" value="1"/>
</dbReference>
<evidence type="ECO:0000256" key="5">
    <source>
        <dbReference type="ARBA" id="ARBA00022840"/>
    </source>
</evidence>
<comment type="caution">
    <text evidence="7">The sequence shown here is derived from an EMBL/GenBank/DDBJ whole genome shotgun (WGS) entry which is preliminary data.</text>
</comment>
<organism evidence="7 8">
    <name type="scientific">Huso huso</name>
    <name type="common">Beluga</name>
    <name type="synonym">Acipenser huso</name>
    <dbReference type="NCBI Taxonomy" id="61971"/>
    <lineage>
        <taxon>Eukaryota</taxon>
        <taxon>Metazoa</taxon>
        <taxon>Chordata</taxon>
        <taxon>Craniata</taxon>
        <taxon>Vertebrata</taxon>
        <taxon>Euteleostomi</taxon>
        <taxon>Actinopterygii</taxon>
        <taxon>Chondrostei</taxon>
        <taxon>Acipenseriformes</taxon>
        <taxon>Acipenseridae</taxon>
        <taxon>Huso</taxon>
    </lineage>
</organism>
<dbReference type="Gene3D" id="3.30.200.20">
    <property type="entry name" value="Phosphorylase Kinase, domain 1"/>
    <property type="match status" value="1"/>
</dbReference>